<dbReference type="EMBL" id="BJHY01000001">
    <property type="protein sequence ID" value="GDY71304.1"/>
    <property type="molecule type" value="Genomic_DNA"/>
</dbReference>
<sequence length="146" mass="15492">MSAPGFAAAQWTRATGAGVNPHEYRRVTDGLTSVADWGPSFLRTGHAYLERAEDAGSPVSAGEHLLMAGRRFHLATLAPYAEARRAADEADHTLSKTLAVLEPGARRGGDATEVLQRPGEAEGRTLDAGCGLGCVGRDLVHRRSCR</sequence>
<proteinExistence type="predicted"/>
<reference evidence="1 4" key="2">
    <citation type="submission" date="2019-04" db="EMBL/GenBank/DDBJ databases">
        <title>Draft genome sequences of Streptomyces avermitilis NBRC 14893.</title>
        <authorList>
            <person name="Komaki H."/>
            <person name="Tamura T."/>
            <person name="Hosoyama A."/>
        </authorList>
    </citation>
    <scope>NUCLEOTIDE SEQUENCE [LARGE SCALE GENOMIC DNA]</scope>
    <source>
        <strain evidence="1 4">NBRC 14893</strain>
    </source>
</reference>
<dbReference type="EMBL" id="BJHX01000001">
    <property type="protein sequence ID" value="GDY68334.1"/>
    <property type="molecule type" value="Genomic_DNA"/>
</dbReference>
<accession>A0A4D4M955</accession>
<name>A0A4D4M955_STRAX</name>
<gene>
    <name evidence="1" type="ORF">SAV14893_077270</name>
    <name evidence="2" type="ORF">SAV31267_007890</name>
</gene>
<dbReference type="Gene3D" id="1.20.1440.110">
    <property type="entry name" value="acylaminoacyl peptidase"/>
    <property type="match status" value="1"/>
</dbReference>
<evidence type="ECO:0000313" key="3">
    <source>
        <dbReference type="Proteomes" id="UP000299211"/>
    </source>
</evidence>
<dbReference type="AlphaFoldDB" id="A0A4D4M955"/>
<dbReference type="RefSeq" id="WP_242432270.1">
    <property type="nucleotide sequence ID" value="NZ_BAABTN010000075.1"/>
</dbReference>
<dbReference type="Proteomes" id="UP000302139">
    <property type="component" value="Unassembled WGS sequence"/>
</dbReference>
<evidence type="ECO:0000313" key="4">
    <source>
        <dbReference type="Proteomes" id="UP000302139"/>
    </source>
</evidence>
<reference evidence="2 3" key="1">
    <citation type="submission" date="2019-04" db="EMBL/GenBank/DDBJ databases">
        <title>Draft genome sequences of Streptomyces avermitilis ATCC 31267.</title>
        <authorList>
            <person name="Komaki H."/>
            <person name="Tamura T."/>
            <person name="Hosoyama A."/>
        </authorList>
    </citation>
    <scope>NUCLEOTIDE SEQUENCE [LARGE SCALE GENOMIC DNA]</scope>
    <source>
        <strain evidence="2 3">ATCC 31267</strain>
    </source>
</reference>
<protein>
    <submittedName>
        <fullName evidence="1">Uncharacterized protein</fullName>
    </submittedName>
</protein>
<comment type="caution">
    <text evidence="1">The sequence shown here is derived from an EMBL/GenBank/DDBJ whole genome shotgun (WGS) entry which is preliminary data.</text>
</comment>
<organism evidence="1 4">
    <name type="scientific">Streptomyces avermitilis</name>
    <dbReference type="NCBI Taxonomy" id="33903"/>
    <lineage>
        <taxon>Bacteria</taxon>
        <taxon>Bacillati</taxon>
        <taxon>Actinomycetota</taxon>
        <taxon>Actinomycetes</taxon>
        <taxon>Kitasatosporales</taxon>
        <taxon>Streptomycetaceae</taxon>
        <taxon>Streptomyces</taxon>
    </lineage>
</organism>
<evidence type="ECO:0000313" key="2">
    <source>
        <dbReference type="EMBL" id="GDY71304.1"/>
    </source>
</evidence>
<dbReference type="Proteomes" id="UP000299211">
    <property type="component" value="Unassembled WGS sequence"/>
</dbReference>
<evidence type="ECO:0000313" key="1">
    <source>
        <dbReference type="EMBL" id="GDY68334.1"/>
    </source>
</evidence>